<dbReference type="SUPFAM" id="SSF55166">
    <property type="entry name" value="Hedgehog/DD-peptidase"/>
    <property type="match status" value="1"/>
</dbReference>
<dbReference type="Proteomes" id="UP000035088">
    <property type="component" value="Unassembled WGS sequence"/>
</dbReference>
<reference evidence="3 4" key="1">
    <citation type="submission" date="2011-11" db="EMBL/GenBank/DDBJ databases">
        <title>Whole genome shotgun sequence of Gordonia araii NBRC 100433.</title>
        <authorList>
            <person name="Yoshida Y."/>
            <person name="Hosoyama A."/>
            <person name="Tsuchikane K."/>
            <person name="Katsumata H."/>
            <person name="Yamazaki S."/>
            <person name="Fujita N."/>
        </authorList>
    </citation>
    <scope>NUCLEOTIDE SEQUENCE [LARGE SCALE GENOMIC DNA]</scope>
    <source>
        <strain evidence="3 4">NBRC 100433</strain>
    </source>
</reference>
<accession>G7GY74</accession>
<dbReference type="GO" id="GO:0006508">
    <property type="term" value="P:proteolysis"/>
    <property type="evidence" value="ECO:0007669"/>
    <property type="project" value="InterPro"/>
</dbReference>
<dbReference type="EMBL" id="BAEE01000012">
    <property type="protein sequence ID" value="GAB08549.1"/>
    <property type="molecule type" value="Genomic_DNA"/>
</dbReference>
<dbReference type="CDD" id="cd14846">
    <property type="entry name" value="Peptidase_M15_like"/>
    <property type="match status" value="1"/>
</dbReference>
<keyword evidence="4" id="KW-1185">Reference proteome</keyword>
<dbReference type="AlphaFoldDB" id="G7GY74"/>
<dbReference type="PANTHER" id="PTHR34385">
    <property type="entry name" value="D-ALANYL-D-ALANINE CARBOXYPEPTIDASE"/>
    <property type="match status" value="1"/>
</dbReference>
<feature type="chain" id="PRO_5003495220" evidence="1">
    <location>
        <begin position="34"/>
        <end position="166"/>
    </location>
</feature>
<organism evidence="3 4">
    <name type="scientific">Gordonia araii NBRC 100433</name>
    <dbReference type="NCBI Taxonomy" id="1073574"/>
    <lineage>
        <taxon>Bacteria</taxon>
        <taxon>Bacillati</taxon>
        <taxon>Actinomycetota</taxon>
        <taxon>Actinomycetes</taxon>
        <taxon>Mycobacteriales</taxon>
        <taxon>Gordoniaceae</taxon>
        <taxon>Gordonia</taxon>
    </lineage>
</organism>
<keyword evidence="1" id="KW-0732">Signal</keyword>
<feature type="signal peptide" evidence="1">
    <location>
        <begin position="1"/>
        <end position="33"/>
    </location>
</feature>
<dbReference type="Gene3D" id="3.30.1380.10">
    <property type="match status" value="1"/>
</dbReference>
<proteinExistence type="predicted"/>
<evidence type="ECO:0000313" key="3">
    <source>
        <dbReference type="EMBL" id="GAB08549.1"/>
    </source>
</evidence>
<feature type="domain" description="D-alanyl-D-alanine carboxypeptidase-like core" evidence="2">
    <location>
        <begin position="46"/>
        <end position="120"/>
    </location>
</feature>
<protein>
    <submittedName>
        <fullName evidence="3">Putative peptidase M15 family protein</fullName>
    </submittedName>
</protein>
<dbReference type="RefSeq" id="WP_007320626.1">
    <property type="nucleotide sequence ID" value="NZ_BAEE01000012.1"/>
</dbReference>
<dbReference type="PANTHER" id="PTHR34385:SF1">
    <property type="entry name" value="PEPTIDOGLYCAN L-ALANYL-D-GLUTAMATE ENDOPEPTIDASE CWLK"/>
    <property type="match status" value="1"/>
</dbReference>
<dbReference type="InterPro" id="IPR003709">
    <property type="entry name" value="VanY-like_core_dom"/>
</dbReference>
<gene>
    <name evidence="3" type="ORF">GOARA_012_01000</name>
</gene>
<dbReference type="GO" id="GO:0008233">
    <property type="term" value="F:peptidase activity"/>
    <property type="evidence" value="ECO:0007669"/>
    <property type="project" value="InterPro"/>
</dbReference>
<sequence>MRTPGRTPRRTSTMLAAFAAVLAVVLATPAVFAATASAAPSSTAGLTPQLATAYRLAKAQANREGVPLWITSGKRSWAEQNRLWREGIRTHGSPAAARRWVLPPAESSHVIGRAIDVGPLRGARWLARTGNRWGLCRTYANEWWHFEVATFPGTPCPPMRPSAAHR</sequence>
<comment type="caution">
    <text evidence="3">The sequence shown here is derived from an EMBL/GenBank/DDBJ whole genome shotgun (WGS) entry which is preliminary data.</text>
</comment>
<dbReference type="STRING" id="1073574.GOARA_012_01000"/>
<dbReference type="InterPro" id="IPR052179">
    <property type="entry name" value="DD-CPase-like"/>
</dbReference>
<evidence type="ECO:0000313" key="4">
    <source>
        <dbReference type="Proteomes" id="UP000035088"/>
    </source>
</evidence>
<evidence type="ECO:0000259" key="2">
    <source>
        <dbReference type="Pfam" id="PF02557"/>
    </source>
</evidence>
<dbReference type="InterPro" id="IPR009045">
    <property type="entry name" value="Zn_M74/Hedgehog-like"/>
</dbReference>
<evidence type="ECO:0000256" key="1">
    <source>
        <dbReference type="SAM" id="SignalP"/>
    </source>
</evidence>
<name>G7GY74_9ACTN</name>
<dbReference type="Pfam" id="PF02557">
    <property type="entry name" value="VanY"/>
    <property type="match status" value="1"/>
</dbReference>